<dbReference type="Proteomes" id="UP001054945">
    <property type="component" value="Unassembled WGS sequence"/>
</dbReference>
<protein>
    <submittedName>
        <fullName evidence="2">Uncharacterized protein</fullName>
    </submittedName>
</protein>
<feature type="region of interest" description="Disordered" evidence="1">
    <location>
        <begin position="1"/>
        <end position="32"/>
    </location>
</feature>
<organism evidence="2 3">
    <name type="scientific">Caerostris extrusa</name>
    <name type="common">Bark spider</name>
    <name type="synonym">Caerostris bankana</name>
    <dbReference type="NCBI Taxonomy" id="172846"/>
    <lineage>
        <taxon>Eukaryota</taxon>
        <taxon>Metazoa</taxon>
        <taxon>Ecdysozoa</taxon>
        <taxon>Arthropoda</taxon>
        <taxon>Chelicerata</taxon>
        <taxon>Arachnida</taxon>
        <taxon>Araneae</taxon>
        <taxon>Araneomorphae</taxon>
        <taxon>Entelegynae</taxon>
        <taxon>Araneoidea</taxon>
        <taxon>Araneidae</taxon>
        <taxon>Caerostris</taxon>
    </lineage>
</organism>
<accession>A0AAV4PSG0</accession>
<comment type="caution">
    <text evidence="2">The sequence shown here is derived from an EMBL/GenBank/DDBJ whole genome shotgun (WGS) entry which is preliminary data.</text>
</comment>
<evidence type="ECO:0000256" key="1">
    <source>
        <dbReference type="SAM" id="MobiDB-lite"/>
    </source>
</evidence>
<evidence type="ECO:0000313" key="3">
    <source>
        <dbReference type="Proteomes" id="UP001054945"/>
    </source>
</evidence>
<keyword evidence="3" id="KW-1185">Reference proteome</keyword>
<gene>
    <name evidence="2" type="ORF">CEXT_82851</name>
</gene>
<reference evidence="2 3" key="1">
    <citation type="submission" date="2021-06" db="EMBL/GenBank/DDBJ databases">
        <title>Caerostris extrusa draft genome.</title>
        <authorList>
            <person name="Kono N."/>
            <person name="Arakawa K."/>
        </authorList>
    </citation>
    <scope>NUCLEOTIDE SEQUENCE [LARGE SCALE GENOMIC DNA]</scope>
</reference>
<evidence type="ECO:0000313" key="2">
    <source>
        <dbReference type="EMBL" id="GIX99063.1"/>
    </source>
</evidence>
<name>A0AAV4PSG0_CAEEX</name>
<dbReference type="AlphaFoldDB" id="A0AAV4PSG0"/>
<proteinExistence type="predicted"/>
<feature type="non-terminal residue" evidence="2">
    <location>
        <position position="1"/>
    </location>
</feature>
<sequence length="73" mass="7767">SISRERNEAPNVAAPLRDSGESLPPSGAKGTFSQVARKGEEVPLFSMADDCFPPRLIWGSSGPVPREVSANKN</sequence>
<dbReference type="EMBL" id="BPLR01005003">
    <property type="protein sequence ID" value="GIX99063.1"/>
    <property type="molecule type" value="Genomic_DNA"/>
</dbReference>